<accession>A0A9D5BMY5</accession>
<comment type="caution">
    <text evidence="3">The sequence shown here is derived from an EMBL/GenBank/DDBJ whole genome shotgun (WGS) entry which is preliminary data.</text>
</comment>
<keyword evidence="4" id="KW-1185">Reference proteome</keyword>
<dbReference type="GO" id="GO:0005829">
    <property type="term" value="C:cytosol"/>
    <property type="evidence" value="ECO:0007669"/>
    <property type="project" value="TreeGrafter"/>
</dbReference>
<dbReference type="EMBL" id="JAMSHJ010000001">
    <property type="protein sequence ID" value="KAI5446574.1"/>
    <property type="molecule type" value="Genomic_DNA"/>
</dbReference>
<dbReference type="AlphaFoldDB" id="A0A9D5BMY5"/>
<keyword evidence="2" id="KW-0324">Glycolysis</keyword>
<sequence length="113" mass="12112">MGQAQGSLPSKFDTDYAYVLGHICYHILAAVLKRCMATVTNLKNPINKWKYGTAPISSMMTVKCWSPNPGATEISPKLAACAAELSSLYPDYAIGYGAVCHLIASSLVLLARS</sequence>
<dbReference type="SUPFAM" id="SSF53784">
    <property type="entry name" value="Phosphofructokinase"/>
    <property type="match status" value="1"/>
</dbReference>
<evidence type="ECO:0000313" key="3">
    <source>
        <dbReference type="EMBL" id="KAI5446574.1"/>
    </source>
</evidence>
<dbReference type="PANTHER" id="PTHR43650:SF17">
    <property type="entry name" value="PYROPHOSPHATE--FRUCTOSE 6-PHOSPHATE 1-PHOSPHOTRANSFERASE SUBUNIT ALPHA 1"/>
    <property type="match status" value="1"/>
</dbReference>
<proteinExistence type="predicted"/>
<gene>
    <name evidence="3" type="ORF">KIW84_014420</name>
</gene>
<keyword evidence="1" id="KW-0963">Cytoplasm</keyword>
<dbReference type="GO" id="GO:0003872">
    <property type="term" value="F:6-phosphofructokinase activity"/>
    <property type="evidence" value="ECO:0007669"/>
    <property type="project" value="InterPro"/>
</dbReference>
<evidence type="ECO:0000256" key="1">
    <source>
        <dbReference type="ARBA" id="ARBA00022490"/>
    </source>
</evidence>
<organism evidence="3 4">
    <name type="scientific">Pisum sativum</name>
    <name type="common">Garden pea</name>
    <name type="synonym">Lathyrus oleraceus</name>
    <dbReference type="NCBI Taxonomy" id="3888"/>
    <lineage>
        <taxon>Eukaryota</taxon>
        <taxon>Viridiplantae</taxon>
        <taxon>Streptophyta</taxon>
        <taxon>Embryophyta</taxon>
        <taxon>Tracheophyta</taxon>
        <taxon>Spermatophyta</taxon>
        <taxon>Magnoliopsida</taxon>
        <taxon>eudicotyledons</taxon>
        <taxon>Gunneridae</taxon>
        <taxon>Pentapetalae</taxon>
        <taxon>rosids</taxon>
        <taxon>fabids</taxon>
        <taxon>Fabales</taxon>
        <taxon>Fabaceae</taxon>
        <taxon>Papilionoideae</taxon>
        <taxon>50 kb inversion clade</taxon>
        <taxon>NPAAA clade</taxon>
        <taxon>Hologalegina</taxon>
        <taxon>IRL clade</taxon>
        <taxon>Fabeae</taxon>
        <taxon>Lathyrus</taxon>
    </lineage>
</organism>
<dbReference type="GO" id="GO:0009749">
    <property type="term" value="P:response to glucose"/>
    <property type="evidence" value="ECO:0007669"/>
    <property type="project" value="TreeGrafter"/>
</dbReference>
<dbReference type="Proteomes" id="UP001058974">
    <property type="component" value="Chromosome 1"/>
</dbReference>
<dbReference type="Gramene" id="Psat01G0442000-T1">
    <property type="protein sequence ID" value="KAI5446574.1"/>
    <property type="gene ID" value="KIW84_014420"/>
</dbReference>
<protein>
    <submittedName>
        <fullName evidence="3">Uncharacterized protein</fullName>
    </submittedName>
</protein>
<dbReference type="Gene3D" id="3.40.50.450">
    <property type="match status" value="1"/>
</dbReference>
<reference evidence="3 4" key="1">
    <citation type="journal article" date="2022" name="Nat. Genet.">
        <title>Improved pea reference genome and pan-genome highlight genomic features and evolutionary characteristics.</title>
        <authorList>
            <person name="Yang T."/>
            <person name="Liu R."/>
            <person name="Luo Y."/>
            <person name="Hu S."/>
            <person name="Wang D."/>
            <person name="Wang C."/>
            <person name="Pandey M.K."/>
            <person name="Ge S."/>
            <person name="Xu Q."/>
            <person name="Li N."/>
            <person name="Li G."/>
            <person name="Huang Y."/>
            <person name="Saxena R.K."/>
            <person name="Ji Y."/>
            <person name="Li M."/>
            <person name="Yan X."/>
            <person name="He Y."/>
            <person name="Liu Y."/>
            <person name="Wang X."/>
            <person name="Xiang C."/>
            <person name="Varshney R.K."/>
            <person name="Ding H."/>
            <person name="Gao S."/>
            <person name="Zong X."/>
        </authorList>
    </citation>
    <scope>NUCLEOTIDE SEQUENCE [LARGE SCALE GENOMIC DNA]</scope>
    <source>
        <strain evidence="3 4">cv. Zhongwan 6</strain>
    </source>
</reference>
<dbReference type="GO" id="GO:0015979">
    <property type="term" value="P:photosynthesis"/>
    <property type="evidence" value="ECO:0007669"/>
    <property type="project" value="TreeGrafter"/>
</dbReference>
<name>A0A9D5BMY5_PEA</name>
<evidence type="ECO:0000313" key="4">
    <source>
        <dbReference type="Proteomes" id="UP001058974"/>
    </source>
</evidence>
<dbReference type="GO" id="GO:0047334">
    <property type="term" value="F:diphosphate-fructose-6-phosphate 1-phosphotransferase activity"/>
    <property type="evidence" value="ECO:0007669"/>
    <property type="project" value="TreeGrafter"/>
</dbReference>
<dbReference type="InterPro" id="IPR035966">
    <property type="entry name" value="PKF_sf"/>
</dbReference>
<evidence type="ECO:0000256" key="2">
    <source>
        <dbReference type="ARBA" id="ARBA00023152"/>
    </source>
</evidence>
<dbReference type="PANTHER" id="PTHR43650">
    <property type="entry name" value="PYROPHOSPHATE--FRUCTOSE 6-PHOSPHATE 1-PHOSPHOTRANSFERASE"/>
    <property type="match status" value="1"/>
</dbReference>